<sequence length="114" mass="12385">MWNPMSSNASPFQRLIWFSISCEPPASRCLLFCRMTCLTSSMSAGDDMAGASSSVSPSSAVHSMSFCISRFTPAACCWTSCAPENQHPRHHLKCRSLRRRPAARGSGPCLGPET</sequence>
<reference evidence="1 2" key="1">
    <citation type="submission" date="2016-07" db="EMBL/GenBank/DDBJ databases">
        <title>Pervasive Adenine N6-methylation of Active Genes in Fungi.</title>
        <authorList>
            <consortium name="DOE Joint Genome Institute"/>
            <person name="Mondo S.J."/>
            <person name="Dannebaum R.O."/>
            <person name="Kuo R.C."/>
            <person name="Labutti K."/>
            <person name="Haridas S."/>
            <person name="Kuo A."/>
            <person name="Salamov A."/>
            <person name="Ahrendt S.R."/>
            <person name="Lipzen A."/>
            <person name="Sullivan W."/>
            <person name="Andreopoulos W.B."/>
            <person name="Clum A."/>
            <person name="Lindquist E."/>
            <person name="Daum C."/>
            <person name="Ramamoorthy G.K."/>
            <person name="Gryganskyi A."/>
            <person name="Culley D."/>
            <person name="Magnuson J.K."/>
            <person name="James T.Y."/>
            <person name="O'Malley M.A."/>
            <person name="Stajich J.E."/>
            <person name="Spatafora J.W."/>
            <person name="Visel A."/>
            <person name="Grigoriev I.V."/>
        </authorList>
    </citation>
    <scope>NUCLEOTIDE SEQUENCE [LARGE SCALE GENOMIC DNA]</scope>
    <source>
        <strain evidence="1 2">ATCC 12442</strain>
    </source>
</reference>
<evidence type="ECO:0000313" key="1">
    <source>
        <dbReference type="EMBL" id="ORX67838.1"/>
    </source>
</evidence>
<evidence type="ECO:0000313" key="2">
    <source>
        <dbReference type="Proteomes" id="UP000193922"/>
    </source>
</evidence>
<proteinExistence type="predicted"/>
<dbReference type="GeneID" id="63808238"/>
<dbReference type="RefSeq" id="XP_040741684.1">
    <property type="nucleotide sequence ID" value="XM_040891590.1"/>
</dbReference>
<dbReference type="EMBL" id="MCFD01000011">
    <property type="protein sequence ID" value="ORX67838.1"/>
    <property type="molecule type" value="Genomic_DNA"/>
</dbReference>
<organism evidence="1 2">
    <name type="scientific">Linderina pennispora</name>
    <dbReference type="NCBI Taxonomy" id="61395"/>
    <lineage>
        <taxon>Eukaryota</taxon>
        <taxon>Fungi</taxon>
        <taxon>Fungi incertae sedis</taxon>
        <taxon>Zoopagomycota</taxon>
        <taxon>Kickxellomycotina</taxon>
        <taxon>Kickxellomycetes</taxon>
        <taxon>Kickxellales</taxon>
        <taxon>Kickxellaceae</taxon>
        <taxon>Linderina</taxon>
    </lineage>
</organism>
<gene>
    <name evidence="1" type="ORF">DL89DRAFT_37090</name>
</gene>
<comment type="caution">
    <text evidence="1">The sequence shown here is derived from an EMBL/GenBank/DDBJ whole genome shotgun (WGS) entry which is preliminary data.</text>
</comment>
<name>A0A1Y1W2X9_9FUNG</name>
<dbReference type="AlphaFoldDB" id="A0A1Y1W2X9"/>
<protein>
    <submittedName>
        <fullName evidence="1">Uncharacterized protein</fullName>
    </submittedName>
</protein>
<dbReference type="Proteomes" id="UP000193922">
    <property type="component" value="Unassembled WGS sequence"/>
</dbReference>
<accession>A0A1Y1W2X9</accession>
<keyword evidence="2" id="KW-1185">Reference proteome</keyword>